<feature type="region of interest" description="Disordered" evidence="12">
    <location>
        <begin position="197"/>
        <end position="288"/>
    </location>
</feature>
<keyword evidence="8" id="KW-0238">DNA-binding</keyword>
<evidence type="ECO:0000313" key="17">
    <source>
        <dbReference type="Proteomes" id="UP000694569"/>
    </source>
</evidence>
<feature type="chain" id="PRO_5034101098" evidence="13">
    <location>
        <begin position="26"/>
        <end position="588"/>
    </location>
</feature>
<dbReference type="FunFam" id="3.30.160.60:FF:001119">
    <property type="entry name" value="zinc finger protein 408"/>
    <property type="match status" value="1"/>
</dbReference>
<dbReference type="FunFam" id="3.30.160.60:FF:001498">
    <property type="entry name" value="Zinc finger protein 404"/>
    <property type="match status" value="1"/>
</dbReference>
<evidence type="ECO:0000256" key="7">
    <source>
        <dbReference type="ARBA" id="ARBA00023015"/>
    </source>
</evidence>
<evidence type="ECO:0000256" key="11">
    <source>
        <dbReference type="PROSITE-ProRule" id="PRU00042"/>
    </source>
</evidence>
<dbReference type="AlphaFoldDB" id="A0A8C5PS74"/>
<evidence type="ECO:0000256" key="4">
    <source>
        <dbReference type="ARBA" id="ARBA00022737"/>
    </source>
</evidence>
<accession>A0A8C5PS74</accession>
<dbReference type="SUPFAM" id="SSF109640">
    <property type="entry name" value="KRAB domain (Kruppel-associated box)"/>
    <property type="match status" value="1"/>
</dbReference>
<feature type="domain" description="C2H2-type" evidence="14">
    <location>
        <begin position="563"/>
        <end position="588"/>
    </location>
</feature>
<proteinExistence type="inferred from homology"/>
<evidence type="ECO:0000256" key="8">
    <source>
        <dbReference type="ARBA" id="ARBA00023125"/>
    </source>
</evidence>
<evidence type="ECO:0000256" key="6">
    <source>
        <dbReference type="ARBA" id="ARBA00022833"/>
    </source>
</evidence>
<feature type="domain" description="C2H2-type" evidence="14">
    <location>
        <begin position="535"/>
        <end position="562"/>
    </location>
</feature>
<feature type="compositionally biased region" description="Basic and acidic residues" evidence="12">
    <location>
        <begin position="247"/>
        <end position="258"/>
    </location>
</feature>
<reference evidence="16" key="1">
    <citation type="submission" date="2025-08" db="UniProtKB">
        <authorList>
            <consortium name="Ensembl"/>
        </authorList>
    </citation>
    <scope>IDENTIFICATION</scope>
</reference>
<evidence type="ECO:0000256" key="9">
    <source>
        <dbReference type="ARBA" id="ARBA00023163"/>
    </source>
</evidence>
<feature type="compositionally biased region" description="Polar residues" evidence="12">
    <location>
        <begin position="223"/>
        <end position="232"/>
    </location>
</feature>
<evidence type="ECO:0000256" key="10">
    <source>
        <dbReference type="ARBA" id="ARBA00023242"/>
    </source>
</evidence>
<dbReference type="Gene3D" id="6.10.140.140">
    <property type="match status" value="1"/>
</dbReference>
<feature type="domain" description="KRAB" evidence="15">
    <location>
        <begin position="88"/>
        <end position="172"/>
    </location>
</feature>
<dbReference type="PROSITE" id="PS50157">
    <property type="entry name" value="ZINC_FINGER_C2H2_2"/>
    <property type="match status" value="8"/>
</dbReference>
<evidence type="ECO:0000256" key="5">
    <source>
        <dbReference type="ARBA" id="ARBA00022771"/>
    </source>
</evidence>
<evidence type="ECO:0000259" key="15">
    <source>
        <dbReference type="PROSITE" id="PS50805"/>
    </source>
</evidence>
<keyword evidence="9" id="KW-0804">Transcription</keyword>
<keyword evidence="13" id="KW-0732">Signal</keyword>
<feature type="region of interest" description="Disordered" evidence="12">
    <location>
        <begin position="158"/>
        <end position="180"/>
    </location>
</feature>
<dbReference type="GO" id="GO:0005634">
    <property type="term" value="C:nucleus"/>
    <property type="evidence" value="ECO:0007669"/>
    <property type="project" value="UniProtKB-SubCell"/>
</dbReference>
<feature type="signal peptide" evidence="13">
    <location>
        <begin position="1"/>
        <end position="25"/>
    </location>
</feature>
<feature type="domain" description="C2H2-type" evidence="14">
    <location>
        <begin position="479"/>
        <end position="506"/>
    </location>
</feature>
<dbReference type="Proteomes" id="UP000694569">
    <property type="component" value="Unplaced"/>
</dbReference>
<dbReference type="Pfam" id="PF00096">
    <property type="entry name" value="zf-C2H2"/>
    <property type="match status" value="6"/>
</dbReference>
<keyword evidence="3" id="KW-0479">Metal-binding</keyword>
<dbReference type="InterPro" id="IPR036051">
    <property type="entry name" value="KRAB_dom_sf"/>
</dbReference>
<name>A0A8C5PS74_9ANUR</name>
<dbReference type="FunFam" id="3.30.160.60:FF:001158">
    <property type="entry name" value="zinc finger protein 22"/>
    <property type="match status" value="1"/>
</dbReference>
<dbReference type="InterPro" id="IPR013087">
    <property type="entry name" value="Znf_C2H2_type"/>
</dbReference>
<dbReference type="SMART" id="SM00355">
    <property type="entry name" value="ZnF_C2H2"/>
    <property type="match status" value="7"/>
</dbReference>
<dbReference type="GO" id="GO:0000981">
    <property type="term" value="F:DNA-binding transcription factor activity, RNA polymerase II-specific"/>
    <property type="evidence" value="ECO:0007669"/>
    <property type="project" value="TreeGrafter"/>
</dbReference>
<evidence type="ECO:0000256" key="12">
    <source>
        <dbReference type="SAM" id="MobiDB-lite"/>
    </source>
</evidence>
<feature type="domain" description="C2H2-type" evidence="14">
    <location>
        <begin position="362"/>
        <end position="395"/>
    </location>
</feature>
<keyword evidence="5 11" id="KW-0863">Zinc-finger</keyword>
<dbReference type="FunFam" id="3.30.160.60:FF:000862">
    <property type="entry name" value="zinc finger protein 697"/>
    <property type="match status" value="1"/>
</dbReference>
<feature type="domain" description="C2H2-type" evidence="14">
    <location>
        <begin position="423"/>
        <end position="450"/>
    </location>
</feature>
<keyword evidence="4" id="KW-0677">Repeat</keyword>
<reference evidence="16" key="2">
    <citation type="submission" date="2025-09" db="UniProtKB">
        <authorList>
            <consortium name="Ensembl"/>
        </authorList>
    </citation>
    <scope>IDENTIFICATION</scope>
</reference>
<dbReference type="PROSITE" id="PS50805">
    <property type="entry name" value="KRAB"/>
    <property type="match status" value="1"/>
</dbReference>
<dbReference type="PROSITE" id="PS00028">
    <property type="entry name" value="ZINC_FINGER_C2H2_1"/>
    <property type="match status" value="6"/>
</dbReference>
<comment type="subcellular location">
    <subcellularLocation>
        <location evidence="1">Nucleus</location>
    </subcellularLocation>
</comment>
<dbReference type="FunFam" id="3.30.160.60:FF:000739">
    <property type="entry name" value="Zgc:171418 protein"/>
    <property type="match status" value="1"/>
</dbReference>
<dbReference type="GeneTree" id="ENSGT01150000286944"/>
<feature type="region of interest" description="Disordered" evidence="12">
    <location>
        <begin position="307"/>
        <end position="358"/>
    </location>
</feature>
<protein>
    <submittedName>
        <fullName evidence="16">Uncharacterized protein</fullName>
    </submittedName>
</protein>
<dbReference type="Gene3D" id="3.30.160.60">
    <property type="entry name" value="Classic Zinc Finger"/>
    <property type="match status" value="7"/>
</dbReference>
<dbReference type="PANTHER" id="PTHR24381">
    <property type="entry name" value="ZINC FINGER PROTEIN"/>
    <property type="match status" value="1"/>
</dbReference>
<dbReference type="CDD" id="cd07765">
    <property type="entry name" value="KRAB_A-box"/>
    <property type="match status" value="1"/>
</dbReference>
<sequence length="588" mass="67028">MNKDRHPMTLRILDLTLEIICLLTGEDHMVVKIHETDNRQHKLEGYPRTQRPNTERPTQSLSHGRNNEQKILELTNQIVRLLTGEVPIRCEDVTVYLSMEEWEYVERHKELYEDVMMEDHQPVITLDNSASGEFHSPASLPDFGTKSEIENITDNGERCRTGQAESVRHTKRESLASEERHVPEKEIYPITEHAQTRCPPTDIKEEPALCDKGNLTDSDIYERTQTPYTSTHTKAESDPCGEGDVTDPDRFPPRDHTLTDNPFTDIKEESQISEGGNLTDSDMYKPPEHTHTIYISNVEECVKGKINATEPRNPNKSECPKADVSPVTINADPLTQNPNNRGNSVTEPEKDSYCESTDTSETNCREENVSSDCRKNSTCRSGSLNHQKVHTEEEPFSSVCEKRFKNDIALQTHQRIHRRIKPFKCAECEKCFPLNCELVRHQRIHKGEKPYNCTECGKCFTQGSYLASHLMIHTGEKPYKCPECGKCFSQKSVLAAHKFIHTGEKPFSCPECGKCFTQASALTRHKKIHKGEKPFQCPVCGKCFTRTAHVTRHKSIHTGEKPFQCPECGECFTLSANLAKHRKIHTRE</sequence>
<evidence type="ECO:0000256" key="2">
    <source>
        <dbReference type="ARBA" id="ARBA00006991"/>
    </source>
</evidence>
<feature type="domain" description="C2H2-type" evidence="14">
    <location>
        <begin position="451"/>
        <end position="478"/>
    </location>
</feature>
<dbReference type="Pfam" id="PF01352">
    <property type="entry name" value="KRAB"/>
    <property type="match status" value="1"/>
</dbReference>
<dbReference type="FunFam" id="3.30.160.60:FF:000342">
    <property type="entry name" value="zinc finger protein 394"/>
    <property type="match status" value="1"/>
</dbReference>
<evidence type="ECO:0000256" key="1">
    <source>
        <dbReference type="ARBA" id="ARBA00004123"/>
    </source>
</evidence>
<feature type="compositionally biased region" description="Polar residues" evidence="12">
    <location>
        <begin position="333"/>
        <end position="346"/>
    </location>
</feature>
<dbReference type="Ensembl" id="ENSLLET00000028173.1">
    <property type="protein sequence ID" value="ENSLLEP00000027122.1"/>
    <property type="gene ID" value="ENSLLEG00000017122.1"/>
</dbReference>
<keyword evidence="7" id="KW-0805">Transcription regulation</keyword>
<dbReference type="InterPro" id="IPR001909">
    <property type="entry name" value="KRAB"/>
</dbReference>
<feature type="region of interest" description="Disordered" evidence="12">
    <location>
        <begin position="41"/>
        <end position="65"/>
    </location>
</feature>
<keyword evidence="10" id="KW-0539">Nucleus</keyword>
<dbReference type="PANTHER" id="PTHR24381:SF436">
    <property type="entry name" value="ZINC FINGER PROTEIN 768"/>
    <property type="match status" value="1"/>
</dbReference>
<evidence type="ECO:0000313" key="16">
    <source>
        <dbReference type="Ensembl" id="ENSLLEP00000027122.1"/>
    </source>
</evidence>
<feature type="domain" description="C2H2-type" evidence="14">
    <location>
        <begin position="400"/>
        <end position="422"/>
    </location>
</feature>
<feature type="domain" description="C2H2-type" evidence="14">
    <location>
        <begin position="507"/>
        <end position="534"/>
    </location>
</feature>
<keyword evidence="17" id="KW-1185">Reference proteome</keyword>
<evidence type="ECO:0000256" key="3">
    <source>
        <dbReference type="ARBA" id="ARBA00022723"/>
    </source>
</evidence>
<evidence type="ECO:0000259" key="14">
    <source>
        <dbReference type="PROSITE" id="PS50157"/>
    </source>
</evidence>
<dbReference type="GO" id="GO:0000977">
    <property type="term" value="F:RNA polymerase II transcription regulatory region sequence-specific DNA binding"/>
    <property type="evidence" value="ECO:0007669"/>
    <property type="project" value="TreeGrafter"/>
</dbReference>
<keyword evidence="6" id="KW-0862">Zinc</keyword>
<evidence type="ECO:0000256" key="13">
    <source>
        <dbReference type="SAM" id="SignalP"/>
    </source>
</evidence>
<dbReference type="GO" id="GO:0008270">
    <property type="term" value="F:zinc ion binding"/>
    <property type="evidence" value="ECO:0007669"/>
    <property type="project" value="UniProtKB-KW"/>
</dbReference>
<dbReference type="SUPFAM" id="SSF57667">
    <property type="entry name" value="beta-beta-alpha zinc fingers"/>
    <property type="match status" value="4"/>
</dbReference>
<dbReference type="InterPro" id="IPR036236">
    <property type="entry name" value="Znf_C2H2_sf"/>
</dbReference>
<organism evidence="16 17">
    <name type="scientific">Leptobrachium leishanense</name>
    <name type="common">Leishan spiny toad</name>
    <dbReference type="NCBI Taxonomy" id="445787"/>
    <lineage>
        <taxon>Eukaryota</taxon>
        <taxon>Metazoa</taxon>
        <taxon>Chordata</taxon>
        <taxon>Craniata</taxon>
        <taxon>Vertebrata</taxon>
        <taxon>Euteleostomi</taxon>
        <taxon>Amphibia</taxon>
        <taxon>Batrachia</taxon>
        <taxon>Anura</taxon>
        <taxon>Pelobatoidea</taxon>
        <taxon>Megophryidae</taxon>
        <taxon>Leptobrachium</taxon>
    </lineage>
</organism>
<comment type="similarity">
    <text evidence="2">Belongs to the krueppel C2H2-type zinc-finger protein family.</text>
</comment>
<feature type="compositionally biased region" description="Polar residues" evidence="12">
    <location>
        <begin position="50"/>
        <end position="64"/>
    </location>
</feature>